<dbReference type="Proteomes" id="UP000026960">
    <property type="component" value="Chromosome 8"/>
</dbReference>
<dbReference type="Pfam" id="PF24570">
    <property type="entry name" value="BACK_BPM_SPOP"/>
    <property type="match status" value="2"/>
</dbReference>
<comment type="pathway">
    <text evidence="1">Protein modification; protein ubiquitination.</text>
</comment>
<dbReference type="Gramene" id="OBART08G05660.1">
    <property type="protein sequence ID" value="OBART08G05660.1"/>
    <property type="gene ID" value="OBART08G05660"/>
</dbReference>
<name>A0A0D3GX92_9ORYZ</name>
<dbReference type="Pfam" id="PF00651">
    <property type="entry name" value="BTB"/>
    <property type="match status" value="1"/>
</dbReference>
<dbReference type="PANTHER" id="PTHR26379">
    <property type="entry name" value="BTB/POZ AND MATH DOMAIN-CONTAINING PROTEIN 1"/>
    <property type="match status" value="1"/>
</dbReference>
<evidence type="ECO:0000256" key="1">
    <source>
        <dbReference type="ARBA" id="ARBA00004906"/>
    </source>
</evidence>
<dbReference type="InterPro" id="IPR000210">
    <property type="entry name" value="BTB/POZ_dom"/>
</dbReference>
<dbReference type="PROSITE" id="PS50097">
    <property type="entry name" value="BTB"/>
    <property type="match status" value="1"/>
</dbReference>
<dbReference type="InterPro" id="IPR045005">
    <property type="entry name" value="BPM1-6"/>
</dbReference>
<dbReference type="SMART" id="SM00225">
    <property type="entry name" value="BTB"/>
    <property type="match status" value="1"/>
</dbReference>
<dbReference type="InterPro" id="IPR008974">
    <property type="entry name" value="TRAF-like"/>
</dbReference>
<evidence type="ECO:0000259" key="3">
    <source>
        <dbReference type="PROSITE" id="PS50097"/>
    </source>
</evidence>
<dbReference type="Gene3D" id="1.25.40.420">
    <property type="match status" value="2"/>
</dbReference>
<dbReference type="EnsemblPlants" id="OBART08G05660.1">
    <property type="protein sequence ID" value="OBART08G05660.1"/>
    <property type="gene ID" value="OBART08G05660"/>
</dbReference>
<dbReference type="SUPFAM" id="SSF54695">
    <property type="entry name" value="POZ domain"/>
    <property type="match status" value="1"/>
</dbReference>
<evidence type="ECO:0000313" key="5">
    <source>
        <dbReference type="Proteomes" id="UP000026960"/>
    </source>
</evidence>
<dbReference type="InterPro" id="IPR056423">
    <property type="entry name" value="BACK_BPM_SPOP"/>
</dbReference>
<dbReference type="eggNOG" id="KOG1987">
    <property type="taxonomic scope" value="Eukaryota"/>
</dbReference>
<dbReference type="Gene3D" id="3.30.710.10">
    <property type="entry name" value="Potassium Channel Kv1.1, Chain A"/>
    <property type="match status" value="1"/>
</dbReference>
<proteinExistence type="inferred from homology"/>
<comment type="similarity">
    <text evidence="2">Belongs to the Tdpoz family.</text>
</comment>
<dbReference type="GO" id="GO:0016567">
    <property type="term" value="P:protein ubiquitination"/>
    <property type="evidence" value="ECO:0007669"/>
    <property type="project" value="InterPro"/>
</dbReference>
<dbReference type="InterPro" id="IPR002083">
    <property type="entry name" value="MATH/TRAF_dom"/>
</dbReference>
<dbReference type="InterPro" id="IPR011333">
    <property type="entry name" value="SKP1/BTB/POZ_sf"/>
</dbReference>
<protein>
    <recommendedName>
        <fullName evidence="3">BTB domain-containing protein</fullName>
    </recommendedName>
</protein>
<feature type="domain" description="BTB" evidence="3">
    <location>
        <begin position="175"/>
        <end position="242"/>
    </location>
</feature>
<dbReference type="Gene3D" id="2.60.210.10">
    <property type="entry name" value="Apoptosis, Tumor Necrosis Factor Receptor Associated Protein 2, Chain A"/>
    <property type="match status" value="1"/>
</dbReference>
<sequence length="435" mass="46866">MGASFSSNLTDAARAVHMFKINGYSATKAMARTDSLPSRRLPVGSYHWEVRYTASLIADSNHWVALKLVLLAAPRHADVKAALRCRLISNNWIINVRAGESSAWVLILRRSALEASGAIVDDAFTVECTITVITEIPDNVVAAAAAPANVLPRFSGRALSLSHHLGVLLRRGTGADFTLVVSGKCFPAHRAILASRSPVFMASLFGDMKEKSSRSVEIRDIEPQVFGAMLGFIYTDSLDQQDGVVVAQHLLAAADMCGLDGLKIMCEEKLIAGATVETAATTLALAEQHGCPRLKARCVEVVAANLDAVMATEGYKHLMASSPLVMNDLLRASNMFKKVNDVKHFEPEGVTEGVPPLHLLAAADMCGLDGLKIMCEEKLIAGATVETAATTLALAEQHACPRLKARCVELVAANLDAVMATEGYKHLSWRARRWR</sequence>
<dbReference type="STRING" id="65489.A0A0D3GX92"/>
<reference evidence="4" key="2">
    <citation type="submission" date="2015-03" db="UniProtKB">
        <authorList>
            <consortium name="EnsemblPlants"/>
        </authorList>
    </citation>
    <scope>IDENTIFICATION</scope>
</reference>
<accession>A0A0D3GX92</accession>
<dbReference type="PaxDb" id="65489-OBART08G05660.1"/>
<organism evidence="4">
    <name type="scientific">Oryza barthii</name>
    <dbReference type="NCBI Taxonomy" id="65489"/>
    <lineage>
        <taxon>Eukaryota</taxon>
        <taxon>Viridiplantae</taxon>
        <taxon>Streptophyta</taxon>
        <taxon>Embryophyta</taxon>
        <taxon>Tracheophyta</taxon>
        <taxon>Spermatophyta</taxon>
        <taxon>Magnoliopsida</taxon>
        <taxon>Liliopsida</taxon>
        <taxon>Poales</taxon>
        <taxon>Poaceae</taxon>
        <taxon>BOP clade</taxon>
        <taxon>Oryzoideae</taxon>
        <taxon>Oryzeae</taxon>
        <taxon>Oryzinae</taxon>
        <taxon>Oryza</taxon>
    </lineage>
</organism>
<dbReference type="CDD" id="cd00121">
    <property type="entry name" value="MATH"/>
    <property type="match status" value="1"/>
</dbReference>
<dbReference type="SUPFAM" id="SSF49599">
    <property type="entry name" value="TRAF domain-like"/>
    <property type="match status" value="1"/>
</dbReference>
<dbReference type="HOGENOM" id="CLU_004253_2_0_1"/>
<dbReference type="PANTHER" id="PTHR26379:SF191">
    <property type="entry name" value="OS06G0251200 PROTEIN"/>
    <property type="match status" value="1"/>
</dbReference>
<evidence type="ECO:0000313" key="4">
    <source>
        <dbReference type="EnsemblPlants" id="OBART08G05660.1"/>
    </source>
</evidence>
<evidence type="ECO:0000256" key="2">
    <source>
        <dbReference type="ARBA" id="ARBA00010846"/>
    </source>
</evidence>
<reference evidence="4" key="1">
    <citation type="journal article" date="2009" name="Rice">
        <title>De Novo Next Generation Sequencing of Plant Genomes.</title>
        <authorList>
            <person name="Rounsley S."/>
            <person name="Marri P.R."/>
            <person name="Yu Y."/>
            <person name="He R."/>
            <person name="Sisneros N."/>
            <person name="Goicoechea J.L."/>
            <person name="Lee S.J."/>
            <person name="Angelova A."/>
            <person name="Kudrna D."/>
            <person name="Luo M."/>
            <person name="Affourtit J."/>
            <person name="Desany B."/>
            <person name="Knight J."/>
            <person name="Niazi F."/>
            <person name="Egholm M."/>
            <person name="Wing R.A."/>
        </authorList>
    </citation>
    <scope>NUCLEOTIDE SEQUENCE [LARGE SCALE GENOMIC DNA]</scope>
    <source>
        <strain evidence="4">cv. IRGC 105608</strain>
    </source>
</reference>
<keyword evidence="5" id="KW-1185">Reference proteome</keyword>
<dbReference type="AlphaFoldDB" id="A0A0D3GX92"/>